<dbReference type="EMBL" id="BPQB01000002">
    <property type="protein sequence ID" value="GJE85533.1"/>
    <property type="molecule type" value="Genomic_DNA"/>
</dbReference>
<evidence type="ECO:0000313" key="3">
    <source>
        <dbReference type="Proteomes" id="UP000703269"/>
    </source>
</evidence>
<feature type="compositionally biased region" description="Low complexity" evidence="1">
    <location>
        <begin position="41"/>
        <end position="50"/>
    </location>
</feature>
<feature type="region of interest" description="Disordered" evidence="1">
    <location>
        <begin position="588"/>
        <end position="608"/>
    </location>
</feature>
<dbReference type="Proteomes" id="UP000703269">
    <property type="component" value="Unassembled WGS sequence"/>
</dbReference>
<dbReference type="OrthoDB" id="3690045at2759"/>
<name>A0A9P3FYF5_9APHY</name>
<reference evidence="2 3" key="1">
    <citation type="submission" date="2021-08" db="EMBL/GenBank/DDBJ databases">
        <title>Draft Genome Sequence of Phanerochaete sordida strain YK-624.</title>
        <authorList>
            <person name="Mori T."/>
            <person name="Dohra H."/>
            <person name="Suzuki T."/>
            <person name="Kawagishi H."/>
            <person name="Hirai H."/>
        </authorList>
    </citation>
    <scope>NUCLEOTIDE SEQUENCE [LARGE SCALE GENOMIC DNA]</scope>
    <source>
        <strain evidence="2 3">YK-624</strain>
    </source>
</reference>
<accession>A0A9P3FYF5</accession>
<proteinExistence type="predicted"/>
<feature type="compositionally biased region" description="Acidic residues" evidence="1">
    <location>
        <begin position="415"/>
        <end position="424"/>
    </location>
</feature>
<dbReference type="AlphaFoldDB" id="A0A9P3FYF5"/>
<feature type="region of interest" description="Disordered" evidence="1">
    <location>
        <begin position="1"/>
        <end position="118"/>
    </location>
</feature>
<evidence type="ECO:0000313" key="2">
    <source>
        <dbReference type="EMBL" id="GJE85533.1"/>
    </source>
</evidence>
<protein>
    <submittedName>
        <fullName evidence="2">Uncharacterized protein</fullName>
    </submittedName>
</protein>
<evidence type="ECO:0000256" key="1">
    <source>
        <dbReference type="SAM" id="MobiDB-lite"/>
    </source>
</evidence>
<keyword evidence="3" id="KW-1185">Reference proteome</keyword>
<comment type="caution">
    <text evidence="2">The sequence shown here is derived from an EMBL/GenBank/DDBJ whole genome shotgun (WGS) entry which is preliminary data.</text>
</comment>
<feature type="region of interest" description="Disordered" evidence="1">
    <location>
        <begin position="408"/>
        <end position="492"/>
    </location>
</feature>
<gene>
    <name evidence="2" type="ORF">PsYK624_016120</name>
</gene>
<feature type="compositionally biased region" description="Basic and acidic residues" evidence="1">
    <location>
        <begin position="65"/>
        <end position="75"/>
    </location>
</feature>
<feature type="compositionally biased region" description="Polar residues" evidence="1">
    <location>
        <begin position="1"/>
        <end position="10"/>
    </location>
</feature>
<organism evidence="2 3">
    <name type="scientific">Phanerochaete sordida</name>
    <dbReference type="NCBI Taxonomy" id="48140"/>
    <lineage>
        <taxon>Eukaryota</taxon>
        <taxon>Fungi</taxon>
        <taxon>Dikarya</taxon>
        <taxon>Basidiomycota</taxon>
        <taxon>Agaricomycotina</taxon>
        <taxon>Agaricomycetes</taxon>
        <taxon>Polyporales</taxon>
        <taxon>Phanerochaetaceae</taxon>
        <taxon>Phanerochaete</taxon>
    </lineage>
</organism>
<feature type="compositionally biased region" description="Basic and acidic residues" evidence="1">
    <location>
        <begin position="588"/>
        <end position="597"/>
    </location>
</feature>
<feature type="compositionally biased region" description="Basic residues" evidence="1">
    <location>
        <begin position="53"/>
        <end position="63"/>
    </location>
</feature>
<sequence>MSSMTSTLASQPLVPPPLASQPLSLGPGGAPQPGDVVAHLQPQPAASPDQPAKRRPGRPKGSGKKAIDLSTEPKAKRPVGRPRKDGLPAGSVGPKKPGRPRKRAPGTYATPTNMHSPGLPYPSTFVDPTQWASVSAGPMANVNVRAPPNMNFPLDPSLDRDNWAELARHRPDAFLHALVTALSAPNPVSSAGPSVEDAFRAHLASLTPNAKNNMPSIPALYSILKTFWLPSSPAYFALTASASTQRSTPSEYRFLYWDPQPLVFNGIACPVCAAPLVNKGRITSGPIKIYDLGKPFFIIGCEYVCRSPTCLASGAQGEGRRFASTDNSILRALPPRLKDEFPARLIQGTGPTADMGPGADVWSWRGMGVSTGLWDMVRASLRSGMHKDVILAIIHAVIQGLPDEPWAVQPPMDEKGDEMEEPDAAGDLSNEVQPQVDGEEQNMDGSLGKERSEPAEFQEAWATHNGQPEASGSGMPEAGPSDPNMNPQVAIAPPPAEYNPYAPPNPYGMPFAYPYGYYPPPGHPPPPPPPPSTLKRTFALVDSDGTESTPRRVRHCVKCGSNECKGKGGRTFCMNPCQDCGKLDCKGRNSKRPDRTCADAWSPNESTS</sequence>